<sequence>MAATGPGRSAKARGGTYKGLTLISVVPVGLFDAFPRRHPGMMVWETIITGFRGGFVLPKEEREICVGDPELGFEVGMGNEPFKAEKERRRENEEWRISRCWEVLSALGGGTDCAGLAIDVAGVFDDAQLDDANAHLRSSSDHARSLPSTLSTSSKTKRAGKLDDSDLTPFFLLWFPNFLVALHPFDFSLTDLLRFLGSVSTTPVQSPAGDRTVFPRHHDPHNFLRAPASEGDTTSTARGNITSSPVAAGKPHTAIV</sequence>
<organism evidence="3">
    <name type="scientific">Laccaria bicolor (strain S238N-H82 / ATCC MYA-4686)</name>
    <name type="common">Bicoloured deceiver</name>
    <name type="synonym">Laccaria laccata var. bicolor</name>
    <dbReference type="NCBI Taxonomy" id="486041"/>
    <lineage>
        <taxon>Eukaryota</taxon>
        <taxon>Fungi</taxon>
        <taxon>Dikarya</taxon>
        <taxon>Basidiomycota</taxon>
        <taxon>Agaricomycotina</taxon>
        <taxon>Agaricomycetes</taxon>
        <taxon>Agaricomycetidae</taxon>
        <taxon>Agaricales</taxon>
        <taxon>Agaricineae</taxon>
        <taxon>Hydnangiaceae</taxon>
        <taxon>Laccaria</taxon>
    </lineage>
</organism>
<dbReference type="Proteomes" id="UP000001194">
    <property type="component" value="Unassembled WGS sequence"/>
</dbReference>
<dbReference type="STRING" id="486041.B0DC97"/>
<evidence type="ECO:0000313" key="3">
    <source>
        <dbReference type="Proteomes" id="UP000001194"/>
    </source>
</evidence>
<accession>B0DC97</accession>
<dbReference type="GeneID" id="6077330"/>
<feature type="compositionally biased region" description="Low complexity" evidence="1">
    <location>
        <begin position="145"/>
        <end position="154"/>
    </location>
</feature>
<evidence type="ECO:0000313" key="2">
    <source>
        <dbReference type="EMBL" id="EDR07692.1"/>
    </source>
</evidence>
<protein>
    <submittedName>
        <fullName evidence="2">Predicted protein</fullName>
    </submittedName>
</protein>
<reference evidence="2 3" key="1">
    <citation type="journal article" date="2008" name="Nature">
        <title>The genome of Laccaria bicolor provides insights into mycorrhizal symbiosis.</title>
        <authorList>
            <person name="Martin F."/>
            <person name="Aerts A."/>
            <person name="Ahren D."/>
            <person name="Brun A."/>
            <person name="Danchin E.G.J."/>
            <person name="Duchaussoy F."/>
            <person name="Gibon J."/>
            <person name="Kohler A."/>
            <person name="Lindquist E."/>
            <person name="Pereda V."/>
            <person name="Salamov A."/>
            <person name="Shapiro H.J."/>
            <person name="Wuyts J."/>
            <person name="Blaudez D."/>
            <person name="Buee M."/>
            <person name="Brokstein P."/>
            <person name="Canbaeck B."/>
            <person name="Cohen D."/>
            <person name="Courty P.E."/>
            <person name="Coutinho P.M."/>
            <person name="Delaruelle C."/>
            <person name="Detter J.C."/>
            <person name="Deveau A."/>
            <person name="DiFazio S."/>
            <person name="Duplessis S."/>
            <person name="Fraissinet-Tachet L."/>
            <person name="Lucic E."/>
            <person name="Frey-Klett P."/>
            <person name="Fourrey C."/>
            <person name="Feussner I."/>
            <person name="Gay G."/>
            <person name="Grimwood J."/>
            <person name="Hoegger P.J."/>
            <person name="Jain P."/>
            <person name="Kilaru S."/>
            <person name="Labbe J."/>
            <person name="Lin Y.C."/>
            <person name="Legue V."/>
            <person name="Le Tacon F."/>
            <person name="Marmeisse R."/>
            <person name="Melayah D."/>
            <person name="Montanini B."/>
            <person name="Muratet M."/>
            <person name="Nehls U."/>
            <person name="Niculita-Hirzel H."/>
            <person name="Oudot-Le Secq M.P."/>
            <person name="Peter M."/>
            <person name="Quesneville H."/>
            <person name="Rajashekar B."/>
            <person name="Reich M."/>
            <person name="Rouhier N."/>
            <person name="Schmutz J."/>
            <person name="Yin T."/>
            <person name="Chalot M."/>
            <person name="Henrissat B."/>
            <person name="Kuees U."/>
            <person name="Lucas S."/>
            <person name="Van de Peer Y."/>
            <person name="Podila G.K."/>
            <person name="Polle A."/>
            <person name="Pukkila P.J."/>
            <person name="Richardson P.M."/>
            <person name="Rouze P."/>
            <person name="Sanders I.R."/>
            <person name="Stajich J.E."/>
            <person name="Tunlid A."/>
            <person name="Tuskan G."/>
            <person name="Grigoriev I.V."/>
        </authorList>
    </citation>
    <scope>NUCLEOTIDE SEQUENCE [LARGE SCALE GENOMIC DNA]</scope>
    <source>
        <strain evidence="3">S238N-H82 / ATCC MYA-4686</strain>
    </source>
</reference>
<keyword evidence="3" id="KW-1185">Reference proteome</keyword>
<dbReference type="AlphaFoldDB" id="B0DC97"/>
<dbReference type="OrthoDB" id="10255969at2759"/>
<dbReference type="EMBL" id="DS547103">
    <property type="protein sequence ID" value="EDR07692.1"/>
    <property type="molecule type" value="Genomic_DNA"/>
</dbReference>
<evidence type="ECO:0000256" key="1">
    <source>
        <dbReference type="SAM" id="MobiDB-lite"/>
    </source>
</evidence>
<dbReference type="InParanoid" id="B0DC97"/>
<feature type="region of interest" description="Disordered" evidence="1">
    <location>
        <begin position="225"/>
        <end position="256"/>
    </location>
</feature>
<proteinExistence type="predicted"/>
<feature type="compositionally biased region" description="Polar residues" evidence="1">
    <location>
        <begin position="231"/>
        <end position="245"/>
    </location>
</feature>
<dbReference type="KEGG" id="lbc:LACBIDRAFT_294472"/>
<dbReference type="HOGENOM" id="CLU_1086135_0_0_1"/>
<dbReference type="RefSeq" id="XP_001881481.1">
    <property type="nucleotide sequence ID" value="XM_001881446.1"/>
</dbReference>
<name>B0DC97_LACBS</name>
<gene>
    <name evidence="2" type="ORF">LACBIDRAFT_294472</name>
</gene>
<feature type="region of interest" description="Disordered" evidence="1">
    <location>
        <begin position="136"/>
        <end position="161"/>
    </location>
</feature>